<accession>A0A109HPX6</accession>
<name>A0A109HPX6_XANCT</name>
<dbReference type="GO" id="GO:0003824">
    <property type="term" value="F:catalytic activity"/>
    <property type="evidence" value="ECO:0007669"/>
    <property type="project" value="UniProtKB-ARBA"/>
</dbReference>
<evidence type="ECO:0008006" key="3">
    <source>
        <dbReference type="Google" id="ProtNLM"/>
    </source>
</evidence>
<protein>
    <recommendedName>
        <fullName evidence="3">Hemagglutinin</fullName>
    </recommendedName>
</protein>
<dbReference type="Proteomes" id="UP000055854">
    <property type="component" value="Unassembled WGS sequence"/>
</dbReference>
<reference evidence="1 2" key="1">
    <citation type="submission" date="2015-11" db="EMBL/GenBank/DDBJ databases">
        <title>Long Read and Single Molecule DNA Sequencing Simplifies Genome Assembly and TAL Effector Gene Analysis of Xanthomonas translucens.</title>
        <authorList>
            <person name="Peng Z."/>
            <person name="Hu Y."/>
            <person name="Xie J."/>
            <person name="Potnis N."/>
            <person name="Akhunova A."/>
            <person name="Jones J."/>
            <person name="Liu Z."/>
            <person name="White F."/>
            <person name="Liu S."/>
        </authorList>
    </citation>
    <scope>NUCLEOTIDE SEQUENCE [LARGE SCALE GENOMIC DNA]</scope>
    <source>
        <strain evidence="1 2">B1</strain>
    </source>
</reference>
<gene>
    <name evidence="1" type="ORF">ATB53_02670</name>
</gene>
<dbReference type="Pfam" id="PF13332">
    <property type="entry name" value="Fil_haemagg_2"/>
    <property type="match status" value="2"/>
</dbReference>
<dbReference type="AlphaFoldDB" id="A0A109HPX6"/>
<proteinExistence type="predicted"/>
<dbReference type="InterPro" id="IPR025157">
    <property type="entry name" value="Hemagglutinin_rpt"/>
</dbReference>
<dbReference type="EMBL" id="LNTA01000036">
    <property type="protein sequence ID" value="KWV16184.1"/>
    <property type="molecule type" value="Genomic_DNA"/>
</dbReference>
<sequence>MKAGGDLIAAAGHDLNVTSVLGESTTTTDHSRQGKTKVTTTTTTQYIDQQALTAGGNLVLSAGNDVNLVAAKLDAGNGLAVVAGHDLNSTTLTTVDSSDTLETRKRFKQTTSTRDETVHGTDFTAGSDIALQAGHDVNLTAAQVYSETGGVAVTAGHDVNLLAAQEQHDAEQDMQKKKKGFLSSKTTTTHDEWHDSTAVATTLSGDSVQIAAGNNVLLQGAQVAGTGDVVLAAGNNLTLETIQNAHS</sequence>
<dbReference type="OrthoDB" id="2664633at2"/>
<comment type="caution">
    <text evidence="1">The sequence shown here is derived from an EMBL/GenBank/DDBJ whole genome shotgun (WGS) entry which is preliminary data.</text>
</comment>
<evidence type="ECO:0000313" key="1">
    <source>
        <dbReference type="EMBL" id="KWV16184.1"/>
    </source>
</evidence>
<evidence type="ECO:0000313" key="2">
    <source>
        <dbReference type="Proteomes" id="UP000055854"/>
    </source>
</evidence>
<organism evidence="1 2">
    <name type="scientific">Xanthomonas campestris pv. translucens</name>
    <dbReference type="NCBI Taxonomy" id="343"/>
    <lineage>
        <taxon>Bacteria</taxon>
        <taxon>Pseudomonadati</taxon>
        <taxon>Pseudomonadota</taxon>
        <taxon>Gammaproteobacteria</taxon>
        <taxon>Lysobacterales</taxon>
        <taxon>Lysobacteraceae</taxon>
        <taxon>Xanthomonas</taxon>
        <taxon>Xanthomonas translucens group</taxon>
    </lineage>
</organism>